<dbReference type="Pfam" id="PF25417">
    <property type="entry name" value="DUF7889"/>
    <property type="match status" value="1"/>
</dbReference>
<keyword evidence="6 14" id="KW-0812">Transmembrane</keyword>
<dbReference type="GO" id="GO:0005789">
    <property type="term" value="C:endoplasmic reticulum membrane"/>
    <property type="evidence" value="ECO:0007669"/>
    <property type="project" value="TreeGrafter"/>
</dbReference>
<evidence type="ECO:0000256" key="2">
    <source>
        <dbReference type="ARBA" id="ARBA00004141"/>
    </source>
</evidence>
<dbReference type="SMART" id="SM00744">
    <property type="entry name" value="RINGv"/>
    <property type="match status" value="1"/>
</dbReference>
<dbReference type="Gene3D" id="3.30.40.10">
    <property type="entry name" value="Zinc/RING finger domain, C3HC4 (zinc finger)"/>
    <property type="match status" value="1"/>
</dbReference>
<feature type="transmembrane region" description="Helical" evidence="14">
    <location>
        <begin position="837"/>
        <end position="860"/>
    </location>
</feature>
<name>A0AAJ0BDS7_9PEZI</name>
<organism evidence="16 17">
    <name type="scientific">Echria macrotheca</name>
    <dbReference type="NCBI Taxonomy" id="438768"/>
    <lineage>
        <taxon>Eukaryota</taxon>
        <taxon>Fungi</taxon>
        <taxon>Dikarya</taxon>
        <taxon>Ascomycota</taxon>
        <taxon>Pezizomycotina</taxon>
        <taxon>Sordariomycetes</taxon>
        <taxon>Sordariomycetidae</taxon>
        <taxon>Sordariales</taxon>
        <taxon>Schizotheciaceae</taxon>
        <taxon>Echria</taxon>
    </lineage>
</organism>
<dbReference type="Pfam" id="PF12906">
    <property type="entry name" value="RINGv"/>
    <property type="match status" value="1"/>
</dbReference>
<feature type="compositionally biased region" description="Polar residues" evidence="13">
    <location>
        <begin position="582"/>
        <end position="594"/>
    </location>
</feature>
<dbReference type="GO" id="GO:0036503">
    <property type="term" value="P:ERAD pathway"/>
    <property type="evidence" value="ECO:0007669"/>
    <property type="project" value="TreeGrafter"/>
</dbReference>
<feature type="transmembrane region" description="Helical" evidence="14">
    <location>
        <begin position="1001"/>
        <end position="1019"/>
    </location>
</feature>
<dbReference type="InterPro" id="IPR013083">
    <property type="entry name" value="Znf_RING/FYVE/PHD"/>
</dbReference>
<dbReference type="EC" id="2.3.2.27" evidence="4"/>
<feature type="transmembrane region" description="Helical" evidence="14">
    <location>
        <begin position="1156"/>
        <end position="1179"/>
    </location>
</feature>
<evidence type="ECO:0000256" key="1">
    <source>
        <dbReference type="ARBA" id="ARBA00000900"/>
    </source>
</evidence>
<feature type="domain" description="RING-CH-type" evidence="15">
    <location>
        <begin position="18"/>
        <end position="79"/>
    </location>
</feature>
<evidence type="ECO:0000259" key="15">
    <source>
        <dbReference type="PROSITE" id="PS51292"/>
    </source>
</evidence>
<dbReference type="GO" id="GO:0061630">
    <property type="term" value="F:ubiquitin protein ligase activity"/>
    <property type="evidence" value="ECO:0007669"/>
    <property type="project" value="UniProtKB-EC"/>
</dbReference>
<evidence type="ECO:0000256" key="13">
    <source>
        <dbReference type="SAM" id="MobiDB-lite"/>
    </source>
</evidence>
<evidence type="ECO:0000256" key="12">
    <source>
        <dbReference type="ARBA" id="ARBA00023136"/>
    </source>
</evidence>
<keyword evidence="5" id="KW-0808">Transferase</keyword>
<dbReference type="SUPFAM" id="SSF57850">
    <property type="entry name" value="RING/U-box"/>
    <property type="match status" value="1"/>
</dbReference>
<comment type="caution">
    <text evidence="16">The sequence shown here is derived from an EMBL/GenBank/DDBJ whole genome shotgun (WGS) entry which is preliminary data.</text>
</comment>
<dbReference type="CDD" id="cd16702">
    <property type="entry name" value="RING_CH-C4HC3_MARCH6"/>
    <property type="match status" value="1"/>
</dbReference>
<feature type="transmembrane region" description="Helical" evidence="14">
    <location>
        <begin position="1050"/>
        <end position="1077"/>
    </location>
</feature>
<evidence type="ECO:0000256" key="6">
    <source>
        <dbReference type="ARBA" id="ARBA00022692"/>
    </source>
</evidence>
<feature type="transmembrane region" description="Helical" evidence="14">
    <location>
        <begin position="1199"/>
        <end position="1217"/>
    </location>
</feature>
<evidence type="ECO:0000313" key="17">
    <source>
        <dbReference type="Proteomes" id="UP001239445"/>
    </source>
</evidence>
<dbReference type="PROSITE" id="PS51292">
    <property type="entry name" value="ZF_RING_CH"/>
    <property type="match status" value="1"/>
</dbReference>
<evidence type="ECO:0000313" key="16">
    <source>
        <dbReference type="EMBL" id="KAK1756443.1"/>
    </source>
</evidence>
<dbReference type="EMBL" id="MU839832">
    <property type="protein sequence ID" value="KAK1756443.1"/>
    <property type="molecule type" value="Genomic_DNA"/>
</dbReference>
<evidence type="ECO:0000256" key="14">
    <source>
        <dbReference type="SAM" id="Phobius"/>
    </source>
</evidence>
<accession>A0AAJ0BDS7</accession>
<feature type="transmembrane region" description="Helical" evidence="14">
    <location>
        <begin position="1431"/>
        <end position="1449"/>
    </location>
</feature>
<keyword evidence="10" id="KW-0862">Zinc</keyword>
<evidence type="ECO:0000256" key="11">
    <source>
        <dbReference type="ARBA" id="ARBA00022989"/>
    </source>
</evidence>
<dbReference type="Proteomes" id="UP001239445">
    <property type="component" value="Unassembled WGS sequence"/>
</dbReference>
<dbReference type="InterPro" id="IPR011016">
    <property type="entry name" value="Znf_RING-CH"/>
</dbReference>
<feature type="transmembrane region" description="Helical" evidence="14">
    <location>
        <begin position="880"/>
        <end position="901"/>
    </location>
</feature>
<comment type="pathway">
    <text evidence="3">Protein modification; protein ubiquitination.</text>
</comment>
<feature type="region of interest" description="Disordered" evidence="13">
    <location>
        <begin position="654"/>
        <end position="695"/>
    </location>
</feature>
<feature type="transmembrane region" description="Helical" evidence="14">
    <location>
        <begin position="1650"/>
        <end position="1668"/>
    </location>
</feature>
<keyword evidence="8" id="KW-0863">Zinc-finger</keyword>
<keyword evidence="11 14" id="KW-1133">Transmembrane helix</keyword>
<keyword evidence="7" id="KW-0479">Metal-binding</keyword>
<keyword evidence="9" id="KW-0833">Ubl conjugation pathway</keyword>
<feature type="transmembrane region" description="Helical" evidence="14">
    <location>
        <begin position="1490"/>
        <end position="1513"/>
    </location>
</feature>
<feature type="transmembrane region" description="Helical" evidence="14">
    <location>
        <begin position="1097"/>
        <end position="1115"/>
    </location>
</feature>
<evidence type="ECO:0000256" key="7">
    <source>
        <dbReference type="ARBA" id="ARBA00022723"/>
    </source>
</evidence>
<sequence>MADTKTDDFPPPGTGTATVTNEPDTCRICRAEGTPDEPLFHPCRCNGTIRFVHQDCLMEWLSHAQKKHCDVCKTPYRFTKLYDPNMPKSLPWHLFVSHMSKYLFRTLLIWLRGALVITLWLAWLPYFTRSAWSIMFWISDEGLGDVFGKTNIMSRGADVFGKTTITGRGALPFSATDAASLLYSTTCPSSPLFAPTTTPAAAGIVTTLGSMFTKTAYDANLSSSGSVYWTLFRFVFGTRDATGRLPATIYNATALEGGLPHPTAHGSLLSEVDFLRNLTRYPFVNRTIITILEGQAITLLVIFCFILLLLVRDYVLQMQQQRDALRAALVGAANNRLALANELANERMAQPLAQVPEAMPQLHEGWAEPEGWPGNNFQDEGIRGGGVDEHDDEEAVDEHPAQNGFQDVATQTPAVSPPLPSNQELVNNPGETGAATVQDYLSIYRDAEGDPDEIRRLARERNVEDKLEYWIQLTKQKQRLDRDGPTEGESSTAGDISGLIGEMSSTAQPPSLPAASGPDYDDSDSHSLKDRPDEGSSSGPGDSGSKGKGKAPEDRTSVIEQAARAGGSPLRPRANTDGPKPTDTQHPLANNNWSFPDDRSASPGLAAAQGPVPGDGDLPQDVFGSIEGDTLRDEEADAASEPPVTNQTLWPSAEDAATQAGNPQENEQVLPPDTPGVNMAPPQQQADPRVQPARRPQGGLLNYIADFMWQGVEEIDPAELAAVNLLDEFGNEDAGLDDFFQMEGDQEDMEAALDAGLDLEAVDEAEELEGILELLGVRGPLAGLFQNGIFCAVLVCSSIFLGVFLPYNFGRITLWMVANPIRLVRLIFSLSKLIQDFAVAVFSIVVWPLFGSMRFLAWLLRADRAAEYASSLGSYMYDMAVSAVLSIRVGFDGGIGMVSTYEMRHFSASSHEALLSLKANIALAFAALARVLVFPFTGDLSAKASDIVTVGYNATVAAWDVARDWPDVIVNPNSWVVNISLPEPAVAVDLSLSYWDAPDRFWAIISGHVAATVIAALYLRAAPLSSSEAGQAREAGLINGLNQASGVMKVILIIGIEMLIFPLYCGMLLDVALLPLFEDASITSRILFTVENPVTSAFVHWFVGTGYMFHFALFVSMCRKIMRKGVLYFIRDPDDPDFHPVRDVLERSVTTQLRKIMFSAFVYGALVMICLGGVVWGLALSLPGVLPIHYSSNEPVLEFPVDLLFYNFLMPLAVNFFKPSDGLHVMYTWWFRKCARALRLTWFLFGERRVEEEGRLVLAADSPHNSAPWRSKLFLELDPNGNVVPKTWSDTFDGGDAKPSTVISSEELILTNVRKINLVQSGQLIPDGRFVRTPASDQIKLPKGQPVFLEVDENNQRTGNQDKDFDDYIYSTNLYQLVYVPPHFRARVSLFILLIWIFAATTGVSITIVPLVFGRTMFRLLLPEHVCTNDIYAFSIGVYILAAALYAVFRLRPIAQSTMEWVSAAVRSAYNPESVRRVLAVSRRVFKVSYAYFFLFIAFPLMVSSLVELYAILPLHEFMYSSLKGDGSPAPSPPPTNLNPRHTIRVMQTWTLGLLYLKLSSRVIALWFDHTILAAAVRAVLRRGWLDPDVAVLTRAFVVPGLVLWVTATVTPVLVARFIIANCIGDAFLLSGPEVLDAYLIRVYRLSFPLTAFGAFIGYTLWCVFGWLGRWKMRIRDEVYLIGERLHNFGANAPPKIKGTWRAGQRL</sequence>
<keyword evidence="17" id="KW-1185">Reference proteome</keyword>
<dbReference type="FunFam" id="3.30.40.10:FF:000287">
    <property type="entry name" value="RING finger membrane protein"/>
    <property type="match status" value="1"/>
</dbReference>
<feature type="transmembrane region" description="Helical" evidence="14">
    <location>
        <begin position="1564"/>
        <end position="1581"/>
    </location>
</feature>
<dbReference type="PANTHER" id="PTHR13145">
    <property type="entry name" value="SSM4 PROTEIN"/>
    <property type="match status" value="1"/>
</dbReference>
<evidence type="ECO:0000256" key="4">
    <source>
        <dbReference type="ARBA" id="ARBA00012483"/>
    </source>
</evidence>
<feature type="transmembrane region" description="Helical" evidence="14">
    <location>
        <begin position="288"/>
        <end position="311"/>
    </location>
</feature>
<protein>
    <recommendedName>
        <fullName evidence="4">RING-type E3 ubiquitin transferase</fullName>
        <ecNumber evidence="4">2.3.2.27</ecNumber>
    </recommendedName>
</protein>
<feature type="transmembrane region" description="Helical" evidence="14">
    <location>
        <begin position="102"/>
        <end position="123"/>
    </location>
</feature>
<feature type="transmembrane region" description="Helical" evidence="14">
    <location>
        <begin position="784"/>
        <end position="806"/>
    </location>
</feature>
<gene>
    <name evidence="16" type="ORF">QBC47DRAFT_298440</name>
</gene>
<evidence type="ECO:0000256" key="9">
    <source>
        <dbReference type="ARBA" id="ARBA00022786"/>
    </source>
</evidence>
<evidence type="ECO:0000256" key="10">
    <source>
        <dbReference type="ARBA" id="ARBA00022833"/>
    </source>
</evidence>
<evidence type="ECO:0000256" key="3">
    <source>
        <dbReference type="ARBA" id="ARBA00004906"/>
    </source>
</evidence>
<proteinExistence type="predicted"/>
<dbReference type="PANTHER" id="PTHR13145:SF0">
    <property type="entry name" value="E3 UBIQUITIN-PROTEIN LIGASE MARCHF6"/>
    <property type="match status" value="1"/>
</dbReference>
<dbReference type="InterPro" id="IPR056521">
    <property type="entry name" value="MARCHF6-like_C"/>
</dbReference>
<feature type="transmembrane region" description="Helical" evidence="14">
    <location>
        <begin position="1390"/>
        <end position="1411"/>
    </location>
</feature>
<feature type="region of interest" description="Disordered" evidence="13">
    <location>
        <begin position="477"/>
        <end position="627"/>
    </location>
</feature>
<dbReference type="InterPro" id="IPR057211">
    <property type="entry name" value="DUF7889"/>
</dbReference>
<comment type="subcellular location">
    <subcellularLocation>
        <location evidence="2">Membrane</location>
        <topology evidence="2">Multi-pass membrane protein</topology>
    </subcellularLocation>
</comment>
<evidence type="ECO:0000256" key="8">
    <source>
        <dbReference type="ARBA" id="ARBA00022771"/>
    </source>
</evidence>
<feature type="compositionally biased region" description="Basic and acidic residues" evidence="13">
    <location>
        <begin position="523"/>
        <end position="534"/>
    </location>
</feature>
<comment type="catalytic activity">
    <reaction evidence="1">
        <text>S-ubiquitinyl-[E2 ubiquitin-conjugating enzyme]-L-cysteine + [acceptor protein]-L-lysine = [E2 ubiquitin-conjugating enzyme]-L-cysteine + N(6)-ubiquitinyl-[acceptor protein]-L-lysine.</text>
        <dbReference type="EC" id="2.3.2.27"/>
    </reaction>
</comment>
<feature type="transmembrane region" description="Helical" evidence="14">
    <location>
        <begin position="1602"/>
        <end position="1630"/>
    </location>
</feature>
<keyword evidence="12 14" id="KW-0472">Membrane</keyword>
<dbReference type="Pfam" id="PF23113">
    <property type="entry name" value="MARCHF6_C"/>
    <property type="match status" value="1"/>
</dbReference>
<evidence type="ECO:0000256" key="5">
    <source>
        <dbReference type="ARBA" id="ARBA00022679"/>
    </source>
</evidence>
<reference evidence="16" key="1">
    <citation type="submission" date="2023-06" db="EMBL/GenBank/DDBJ databases">
        <title>Genome-scale phylogeny and comparative genomics of the fungal order Sordariales.</title>
        <authorList>
            <consortium name="Lawrence Berkeley National Laboratory"/>
            <person name="Hensen N."/>
            <person name="Bonometti L."/>
            <person name="Westerberg I."/>
            <person name="Brannstrom I.O."/>
            <person name="Guillou S."/>
            <person name="Cros-Aarteil S."/>
            <person name="Calhoun S."/>
            <person name="Haridas S."/>
            <person name="Kuo A."/>
            <person name="Mondo S."/>
            <person name="Pangilinan J."/>
            <person name="Riley R."/>
            <person name="Labutti K."/>
            <person name="Andreopoulos B."/>
            <person name="Lipzen A."/>
            <person name="Chen C."/>
            <person name="Yanf M."/>
            <person name="Daum C."/>
            <person name="Ng V."/>
            <person name="Clum A."/>
            <person name="Steindorff A."/>
            <person name="Ohm R."/>
            <person name="Martin F."/>
            <person name="Silar P."/>
            <person name="Natvig D."/>
            <person name="Lalanne C."/>
            <person name="Gautier V."/>
            <person name="Ament-Velasquez S.L."/>
            <person name="Kruys A."/>
            <person name="Hutchinson M.I."/>
            <person name="Powell A.J."/>
            <person name="Barry K."/>
            <person name="Miller A.N."/>
            <person name="Grigoriev I.V."/>
            <person name="Debuchy R."/>
            <person name="Gladieux P."/>
            <person name="Thoren M.H."/>
            <person name="Johannesson H."/>
        </authorList>
    </citation>
    <scope>NUCLEOTIDE SEQUENCE</scope>
    <source>
        <strain evidence="16">PSN4</strain>
    </source>
</reference>
<dbReference type="GO" id="GO:0008270">
    <property type="term" value="F:zinc ion binding"/>
    <property type="evidence" value="ECO:0007669"/>
    <property type="project" value="UniProtKB-KW"/>
</dbReference>
<feature type="transmembrane region" description="Helical" evidence="14">
    <location>
        <begin position="913"/>
        <end position="933"/>
    </location>
</feature>